<dbReference type="SUPFAM" id="SSF51120">
    <property type="entry name" value="beta-Roll"/>
    <property type="match status" value="3"/>
</dbReference>
<evidence type="ECO:0000256" key="3">
    <source>
        <dbReference type="ARBA" id="ARBA00009490"/>
    </source>
</evidence>
<dbReference type="InterPro" id="IPR013858">
    <property type="entry name" value="Peptidase_M10B_C"/>
</dbReference>
<name>A0A4V2JCI1_9RHOB</name>
<comment type="similarity">
    <text evidence="3">Belongs to the peptidase M10B family.</text>
</comment>
<gene>
    <name evidence="7" type="ORF">EYE42_06350</name>
</gene>
<evidence type="ECO:0000256" key="2">
    <source>
        <dbReference type="ARBA" id="ARBA00004613"/>
    </source>
</evidence>
<evidence type="ECO:0000259" key="6">
    <source>
        <dbReference type="SMART" id="SM00235"/>
    </source>
</evidence>
<dbReference type="GO" id="GO:0006508">
    <property type="term" value="P:proteolysis"/>
    <property type="evidence" value="ECO:0007669"/>
    <property type="project" value="InterPro"/>
</dbReference>
<evidence type="ECO:0000313" key="8">
    <source>
        <dbReference type="Proteomes" id="UP000293520"/>
    </source>
</evidence>
<dbReference type="RefSeq" id="WP_130990475.1">
    <property type="nucleotide sequence ID" value="NZ_SISK01000003.1"/>
</dbReference>
<dbReference type="SMART" id="SM00235">
    <property type="entry name" value="ZnMc"/>
    <property type="match status" value="1"/>
</dbReference>
<dbReference type="InterPro" id="IPR006026">
    <property type="entry name" value="Peptidase_Metallo"/>
</dbReference>
<organism evidence="7 8">
    <name type="scientific">Paracoccus subflavus</name>
    <dbReference type="NCBI Taxonomy" id="2528244"/>
    <lineage>
        <taxon>Bacteria</taxon>
        <taxon>Pseudomonadati</taxon>
        <taxon>Pseudomonadota</taxon>
        <taxon>Alphaproteobacteria</taxon>
        <taxon>Rhodobacterales</taxon>
        <taxon>Paracoccaceae</taxon>
        <taxon>Paracoccus</taxon>
    </lineage>
</organism>
<dbReference type="InterPro" id="IPR011049">
    <property type="entry name" value="Serralysin-like_metalloprot_C"/>
</dbReference>
<evidence type="ECO:0000256" key="4">
    <source>
        <dbReference type="ARBA" id="ARBA00022525"/>
    </source>
</evidence>
<dbReference type="AlphaFoldDB" id="A0A4V2JCI1"/>
<dbReference type="GO" id="GO:0005615">
    <property type="term" value="C:extracellular space"/>
    <property type="evidence" value="ECO:0007669"/>
    <property type="project" value="InterPro"/>
</dbReference>
<dbReference type="GO" id="GO:0008237">
    <property type="term" value="F:metallopeptidase activity"/>
    <property type="evidence" value="ECO:0007669"/>
    <property type="project" value="InterPro"/>
</dbReference>
<protein>
    <recommendedName>
        <fullName evidence="6">Peptidase metallopeptidase domain-containing protein</fullName>
    </recommendedName>
</protein>
<dbReference type="GO" id="GO:0008270">
    <property type="term" value="F:zinc ion binding"/>
    <property type="evidence" value="ECO:0007669"/>
    <property type="project" value="InterPro"/>
</dbReference>
<dbReference type="PRINTS" id="PR00313">
    <property type="entry name" value="CABNDNGRPT"/>
</dbReference>
<dbReference type="Pfam" id="PF00353">
    <property type="entry name" value="HemolysinCabind"/>
    <property type="match status" value="3"/>
</dbReference>
<dbReference type="Gene3D" id="3.40.390.10">
    <property type="entry name" value="Collagenase (Catalytic Domain)"/>
    <property type="match status" value="1"/>
</dbReference>
<dbReference type="InterPro" id="IPR001343">
    <property type="entry name" value="Hemolysn_Ca-bd"/>
</dbReference>
<keyword evidence="4" id="KW-0964">Secreted</keyword>
<comment type="cofactor">
    <cofactor evidence="1">
        <name>Ca(2+)</name>
        <dbReference type="ChEBI" id="CHEBI:29108"/>
    </cofactor>
</comment>
<keyword evidence="5" id="KW-0677">Repeat</keyword>
<keyword evidence="8" id="KW-1185">Reference proteome</keyword>
<dbReference type="GO" id="GO:0005509">
    <property type="term" value="F:calcium ion binding"/>
    <property type="evidence" value="ECO:0007669"/>
    <property type="project" value="InterPro"/>
</dbReference>
<dbReference type="Gene3D" id="2.150.10.10">
    <property type="entry name" value="Serralysin-like metalloprotease, C-terminal"/>
    <property type="match status" value="2"/>
</dbReference>
<dbReference type="SUPFAM" id="SSF55486">
    <property type="entry name" value="Metalloproteases ('zincins'), catalytic domain"/>
    <property type="match status" value="1"/>
</dbReference>
<comment type="subcellular location">
    <subcellularLocation>
        <location evidence="2">Secreted</location>
    </subcellularLocation>
</comment>
<dbReference type="Pfam" id="PF08548">
    <property type="entry name" value="Peptidase_M10_C"/>
    <property type="match status" value="1"/>
</dbReference>
<sequence length="540" mass="55569">MEVYSPQRFADTLQRTLFSDGQKRTLSGAADDTVLVNTVDLTIREKALARAAWQEIAAITGLRFLETTGSADVTYVNDGTSTATTRVSYSGSSILRATVNISSDRVGSGDGIGSYAFRTYMHETAHALGLGHPQDYDVIRTFSQSDIANDSWQISIMSYFDQDENTRVNATYARQITPMLADYLALRDMYGAVPVRVGATTYGVNSTAGGALDKMASLGAMATFLIADTGGWDRVDFSTFAAGQFIDLRPGAISSVMGAVGNMQIAPGTIIEVAIGGAGGDRLIGNAASNVLDGRGGADRLEGGLGNDTYYYTAGDTVVEGPSAGLDRMLSFGSFALAANVESGQALGSAAVTVNGNALNNAIAGNAAANVLNGLGGNDTLRGGGGNDLYVTNGGDAIIEQAGAGVDTVRSSVNYALTAHVENLALMGTAVRGIGNALNNAIAGNAAGNVLNGLGGNDVLTGGGGADQFVFGDGLDRVRDFQDDVDTLMFIGSQLGVSTTAQAMSHAVQSGSNVIFDFGADDLIVLNTTIAALQNDVGII</sequence>
<proteinExistence type="inferred from homology"/>
<dbReference type="OrthoDB" id="733404at2"/>
<evidence type="ECO:0000256" key="5">
    <source>
        <dbReference type="ARBA" id="ARBA00022737"/>
    </source>
</evidence>
<feature type="domain" description="Peptidase metallopeptidase" evidence="6">
    <location>
        <begin position="22"/>
        <end position="174"/>
    </location>
</feature>
<accession>A0A4V2JCI1</accession>
<dbReference type="CDD" id="cd04277">
    <property type="entry name" value="ZnMc_serralysin_like"/>
    <property type="match status" value="1"/>
</dbReference>
<dbReference type="InterPro" id="IPR034033">
    <property type="entry name" value="Serralysin-like"/>
</dbReference>
<comment type="caution">
    <text evidence="7">The sequence shown here is derived from an EMBL/GenBank/DDBJ whole genome shotgun (WGS) entry which is preliminary data.</text>
</comment>
<evidence type="ECO:0000313" key="7">
    <source>
        <dbReference type="EMBL" id="TBN42016.1"/>
    </source>
</evidence>
<reference evidence="7 8" key="1">
    <citation type="submission" date="2019-02" db="EMBL/GenBank/DDBJ databases">
        <title>Paracoccus subflavus sp. nov., isolated from marine sediment of the Pacific Ocean.</title>
        <authorList>
            <person name="Zhang G."/>
        </authorList>
    </citation>
    <scope>NUCLEOTIDE SEQUENCE [LARGE SCALE GENOMIC DNA]</scope>
    <source>
        <strain evidence="7 8">GY0581</strain>
    </source>
</reference>
<dbReference type="InterPro" id="IPR024079">
    <property type="entry name" value="MetalloPept_cat_dom_sf"/>
</dbReference>
<evidence type="ECO:0000256" key="1">
    <source>
        <dbReference type="ARBA" id="ARBA00001913"/>
    </source>
</evidence>
<dbReference type="Proteomes" id="UP000293520">
    <property type="component" value="Unassembled WGS sequence"/>
</dbReference>
<dbReference type="EMBL" id="SISK01000003">
    <property type="protein sequence ID" value="TBN42016.1"/>
    <property type="molecule type" value="Genomic_DNA"/>
</dbReference>